<dbReference type="PRINTS" id="PR01590">
    <property type="entry name" value="HTHFIS"/>
</dbReference>
<evidence type="ECO:0000256" key="4">
    <source>
        <dbReference type="ARBA" id="ARBA00023015"/>
    </source>
</evidence>
<keyword evidence="12" id="KW-1185">Reference proteome</keyword>
<dbReference type="PANTHER" id="PTHR32071">
    <property type="entry name" value="TRANSCRIPTIONAL REGULATORY PROTEIN"/>
    <property type="match status" value="1"/>
</dbReference>
<dbReference type="AlphaFoldDB" id="A0A2R4WMV0"/>
<dbReference type="InterPro" id="IPR025944">
    <property type="entry name" value="Sigma_54_int_dom_CS"/>
</dbReference>
<dbReference type="InterPro" id="IPR002078">
    <property type="entry name" value="Sigma_54_int"/>
</dbReference>
<dbReference type="Pfam" id="PF00158">
    <property type="entry name" value="Sigma54_activat"/>
    <property type="match status" value="1"/>
</dbReference>
<dbReference type="PROSITE" id="PS00688">
    <property type="entry name" value="SIGMA54_INTERACT_3"/>
    <property type="match status" value="1"/>
</dbReference>
<dbReference type="OrthoDB" id="9761019at2"/>
<evidence type="ECO:0000256" key="8">
    <source>
        <dbReference type="PROSITE-ProRule" id="PRU00169"/>
    </source>
</evidence>
<organism evidence="11 12">
    <name type="scientific">Methylobacterium currus</name>
    <dbReference type="NCBI Taxonomy" id="2051553"/>
    <lineage>
        <taxon>Bacteria</taxon>
        <taxon>Pseudomonadati</taxon>
        <taxon>Pseudomonadota</taxon>
        <taxon>Alphaproteobacteria</taxon>
        <taxon>Hyphomicrobiales</taxon>
        <taxon>Methylobacteriaceae</taxon>
        <taxon>Methylobacterium</taxon>
    </lineage>
</organism>
<keyword evidence="4" id="KW-0805">Transcription regulation</keyword>
<dbReference type="GO" id="GO:0000160">
    <property type="term" value="P:phosphorelay signal transduction system"/>
    <property type="evidence" value="ECO:0007669"/>
    <property type="project" value="UniProtKB-KW"/>
</dbReference>
<dbReference type="RefSeq" id="WP_099954670.1">
    <property type="nucleotide sequence ID" value="NZ_CP028843.1"/>
</dbReference>
<dbReference type="PROSITE" id="PS50110">
    <property type="entry name" value="RESPONSE_REGULATORY"/>
    <property type="match status" value="1"/>
</dbReference>
<dbReference type="Pfam" id="PF02954">
    <property type="entry name" value="HTH_8"/>
    <property type="match status" value="1"/>
</dbReference>
<evidence type="ECO:0000256" key="6">
    <source>
        <dbReference type="ARBA" id="ARBA00023159"/>
    </source>
</evidence>
<dbReference type="Pfam" id="PF00072">
    <property type="entry name" value="Response_reg"/>
    <property type="match status" value="1"/>
</dbReference>
<keyword evidence="5" id="KW-0238">DNA-binding</keyword>
<dbReference type="CDD" id="cd00156">
    <property type="entry name" value="REC"/>
    <property type="match status" value="1"/>
</dbReference>
<keyword evidence="8" id="KW-0597">Phosphoprotein</keyword>
<dbReference type="InterPro" id="IPR025943">
    <property type="entry name" value="Sigma_54_int_dom_ATP-bd_2"/>
</dbReference>
<dbReference type="Gene3D" id="1.10.10.60">
    <property type="entry name" value="Homeodomain-like"/>
    <property type="match status" value="1"/>
</dbReference>
<dbReference type="PROSITE" id="PS00676">
    <property type="entry name" value="SIGMA54_INTERACT_2"/>
    <property type="match status" value="1"/>
</dbReference>
<feature type="domain" description="Response regulatory" evidence="10">
    <location>
        <begin position="17"/>
        <end position="133"/>
    </location>
</feature>
<evidence type="ECO:0000256" key="3">
    <source>
        <dbReference type="ARBA" id="ARBA00023012"/>
    </source>
</evidence>
<keyword evidence="2" id="KW-0067">ATP-binding</keyword>
<dbReference type="InterPro" id="IPR001789">
    <property type="entry name" value="Sig_transdc_resp-reg_receiver"/>
</dbReference>
<dbReference type="Gene3D" id="1.10.8.60">
    <property type="match status" value="1"/>
</dbReference>
<name>A0A2R4WMV0_9HYPH</name>
<dbReference type="SUPFAM" id="SSF52540">
    <property type="entry name" value="P-loop containing nucleoside triphosphate hydrolases"/>
    <property type="match status" value="1"/>
</dbReference>
<evidence type="ECO:0000313" key="11">
    <source>
        <dbReference type="EMBL" id="AWB22870.1"/>
    </source>
</evidence>
<dbReference type="KEGG" id="mee:DA075_19795"/>
<dbReference type="Gene3D" id="3.40.50.2300">
    <property type="match status" value="1"/>
</dbReference>
<gene>
    <name evidence="11" type="ORF">DA075_19795</name>
</gene>
<reference evidence="11 12" key="1">
    <citation type="submission" date="2018-04" db="EMBL/GenBank/DDBJ databases">
        <title>Methylobacterium sp. PR1016A genome.</title>
        <authorList>
            <person name="Park W."/>
        </authorList>
    </citation>
    <scope>NUCLEOTIDE SEQUENCE [LARGE SCALE GENOMIC DNA]</scope>
    <source>
        <strain evidence="11 12">PR1016A</strain>
    </source>
</reference>
<evidence type="ECO:0000259" key="9">
    <source>
        <dbReference type="PROSITE" id="PS50045"/>
    </source>
</evidence>
<dbReference type="CDD" id="cd00009">
    <property type="entry name" value="AAA"/>
    <property type="match status" value="1"/>
</dbReference>
<keyword evidence="1" id="KW-0547">Nucleotide-binding</keyword>
<dbReference type="InterPro" id="IPR003593">
    <property type="entry name" value="AAA+_ATPase"/>
</dbReference>
<dbReference type="InterPro" id="IPR009057">
    <property type="entry name" value="Homeodomain-like_sf"/>
</dbReference>
<keyword evidence="3" id="KW-0902">Two-component regulatory system</keyword>
<dbReference type="Proteomes" id="UP000244755">
    <property type="component" value="Chromosome 1"/>
</dbReference>
<dbReference type="SMART" id="SM00382">
    <property type="entry name" value="AAA"/>
    <property type="match status" value="1"/>
</dbReference>
<dbReference type="GO" id="GO:0005524">
    <property type="term" value="F:ATP binding"/>
    <property type="evidence" value="ECO:0007669"/>
    <property type="project" value="UniProtKB-KW"/>
</dbReference>
<dbReference type="InterPro" id="IPR011006">
    <property type="entry name" value="CheY-like_superfamily"/>
</dbReference>
<dbReference type="Pfam" id="PF25601">
    <property type="entry name" value="AAA_lid_14"/>
    <property type="match status" value="1"/>
</dbReference>
<keyword evidence="7" id="KW-0804">Transcription</keyword>
<feature type="modified residue" description="4-aspartylphosphate" evidence="8">
    <location>
        <position position="67"/>
    </location>
</feature>
<dbReference type="PANTHER" id="PTHR32071:SF122">
    <property type="entry name" value="SIGMA FACTOR"/>
    <property type="match status" value="1"/>
</dbReference>
<sequence length="477" mass="49759">MDRIPADLSPADLSPARILIVDDEPALREGLAETVSDLGHRPVLAASGAEALARVAADPAIAAVLLDLRMPGDLDGMAVLQRLRAGPHPPPVAVLTAFASAENTIEAMRLGAYDHLTKPVGRAELAGLLGGMLAVSAAAAPGAPSPAGAASLIGSSEAMRRVQKAVGLAADSDATVLLQGETGTGKEVAARALHAHGRRRAGPFVPVNCAAIPADLLESELFGHLRGAFTGATQDRPGAFREANGGTLFLDEIGDMPPSMQAKILRALQERVVTPVGGRPAPVDVRVVAATHRDLPRLVAEGGFRQDLFYRLNVVPITLPPLRERLADILPLAEHFLCASGAGQKRLGPEAAAALMRHSWPGNVRELRNVIERAAVLARGAVIGSADLGLSEAASEPGAALPAWLDGDLPGAVARLEEAMIRRALRESSGNRARAAKSLGIQRQLLYAKIERYGLRDADLSENPTGDVGNPDGRSID</sequence>
<evidence type="ECO:0000313" key="12">
    <source>
        <dbReference type="Proteomes" id="UP000244755"/>
    </source>
</evidence>
<dbReference type="PROSITE" id="PS50045">
    <property type="entry name" value="SIGMA54_INTERACT_4"/>
    <property type="match status" value="1"/>
</dbReference>
<evidence type="ECO:0000259" key="10">
    <source>
        <dbReference type="PROSITE" id="PS50110"/>
    </source>
</evidence>
<dbReference type="SUPFAM" id="SSF52172">
    <property type="entry name" value="CheY-like"/>
    <property type="match status" value="1"/>
</dbReference>
<evidence type="ECO:0000256" key="2">
    <source>
        <dbReference type="ARBA" id="ARBA00022840"/>
    </source>
</evidence>
<dbReference type="InterPro" id="IPR002197">
    <property type="entry name" value="HTH_Fis"/>
</dbReference>
<dbReference type="GO" id="GO:0043565">
    <property type="term" value="F:sequence-specific DNA binding"/>
    <property type="evidence" value="ECO:0007669"/>
    <property type="project" value="InterPro"/>
</dbReference>
<evidence type="ECO:0000256" key="5">
    <source>
        <dbReference type="ARBA" id="ARBA00023125"/>
    </source>
</evidence>
<evidence type="ECO:0000256" key="7">
    <source>
        <dbReference type="ARBA" id="ARBA00023163"/>
    </source>
</evidence>
<dbReference type="FunFam" id="3.40.50.300:FF:000006">
    <property type="entry name" value="DNA-binding transcriptional regulator NtrC"/>
    <property type="match status" value="1"/>
</dbReference>
<dbReference type="Gene3D" id="3.40.50.300">
    <property type="entry name" value="P-loop containing nucleotide triphosphate hydrolases"/>
    <property type="match status" value="1"/>
</dbReference>
<dbReference type="EMBL" id="CP028843">
    <property type="protein sequence ID" value="AWB22870.1"/>
    <property type="molecule type" value="Genomic_DNA"/>
</dbReference>
<dbReference type="SUPFAM" id="SSF46689">
    <property type="entry name" value="Homeodomain-like"/>
    <property type="match status" value="1"/>
</dbReference>
<evidence type="ECO:0000256" key="1">
    <source>
        <dbReference type="ARBA" id="ARBA00022741"/>
    </source>
</evidence>
<dbReference type="InterPro" id="IPR027417">
    <property type="entry name" value="P-loop_NTPase"/>
</dbReference>
<feature type="domain" description="Sigma-54 factor interaction" evidence="9">
    <location>
        <begin position="152"/>
        <end position="376"/>
    </location>
</feature>
<dbReference type="GO" id="GO:0006355">
    <property type="term" value="P:regulation of DNA-templated transcription"/>
    <property type="evidence" value="ECO:0007669"/>
    <property type="project" value="InterPro"/>
</dbReference>
<dbReference type="InterPro" id="IPR058031">
    <property type="entry name" value="AAA_lid_NorR"/>
</dbReference>
<keyword evidence="6" id="KW-0010">Activator</keyword>
<protein>
    <submittedName>
        <fullName evidence="11">Sigma-54-dependent Fis family transcriptional regulator</fullName>
    </submittedName>
</protein>
<proteinExistence type="predicted"/>
<accession>A0A2R4WMV0</accession>
<dbReference type="SMART" id="SM00448">
    <property type="entry name" value="REC"/>
    <property type="match status" value="1"/>
</dbReference>